<dbReference type="InterPro" id="IPR002657">
    <property type="entry name" value="BilAc:Na_symport/Acr3"/>
</dbReference>
<accession>T1IHR9</accession>
<feature type="transmembrane region" description="Helical" evidence="7">
    <location>
        <begin position="101"/>
        <end position="124"/>
    </location>
</feature>
<keyword evidence="4" id="KW-0813">Transport</keyword>
<keyword evidence="5 7" id="KW-1133">Transmembrane helix</keyword>
<evidence type="ECO:0000313" key="9">
    <source>
        <dbReference type="Proteomes" id="UP000014500"/>
    </source>
</evidence>
<proteinExistence type="inferred from homology"/>
<evidence type="ECO:0000256" key="7">
    <source>
        <dbReference type="SAM" id="Phobius"/>
    </source>
</evidence>
<comment type="similarity">
    <text evidence="2">Belongs to the bile acid:sodium symporter (BASS) (TC 2.A.28) family.</text>
</comment>
<comment type="subcellular location">
    <subcellularLocation>
        <location evidence="1">Membrane</location>
        <topology evidence="1">Multi-pass membrane protein</topology>
    </subcellularLocation>
</comment>
<dbReference type="OMA" id="ICVIAVQ"/>
<reference evidence="8" key="2">
    <citation type="submission" date="2015-02" db="UniProtKB">
        <authorList>
            <consortium name="EnsemblMetazoa"/>
        </authorList>
    </citation>
    <scope>IDENTIFICATION</scope>
</reference>
<evidence type="ECO:0000256" key="2">
    <source>
        <dbReference type="ARBA" id="ARBA00006528"/>
    </source>
</evidence>
<keyword evidence="6 7" id="KW-0472">Membrane</keyword>
<dbReference type="GO" id="GO:0016020">
    <property type="term" value="C:membrane"/>
    <property type="evidence" value="ECO:0007669"/>
    <property type="project" value="UniProtKB-SubCell"/>
</dbReference>
<feature type="transmembrane region" description="Helical" evidence="7">
    <location>
        <begin position="159"/>
        <end position="182"/>
    </location>
</feature>
<evidence type="ECO:0000256" key="5">
    <source>
        <dbReference type="ARBA" id="ARBA00022989"/>
    </source>
</evidence>
<dbReference type="InterPro" id="IPR038770">
    <property type="entry name" value="Na+/solute_symporter_sf"/>
</dbReference>
<dbReference type="Proteomes" id="UP000014500">
    <property type="component" value="Unassembled WGS sequence"/>
</dbReference>
<feature type="transmembrane region" description="Helical" evidence="7">
    <location>
        <begin position="194"/>
        <end position="216"/>
    </location>
</feature>
<evidence type="ECO:0000256" key="1">
    <source>
        <dbReference type="ARBA" id="ARBA00004141"/>
    </source>
</evidence>
<name>T1IHR9_STRMM</name>
<dbReference type="EMBL" id="JH429998">
    <property type="status" value="NOT_ANNOTATED_CDS"/>
    <property type="molecule type" value="Genomic_DNA"/>
</dbReference>
<keyword evidence="9" id="KW-1185">Reference proteome</keyword>
<keyword evidence="3 7" id="KW-0812">Transmembrane</keyword>
<dbReference type="PANTHER" id="PTHR10361:SF28">
    <property type="entry name" value="P3 PROTEIN-RELATED"/>
    <property type="match status" value="1"/>
</dbReference>
<feature type="transmembrane region" description="Helical" evidence="7">
    <location>
        <begin position="130"/>
        <end position="152"/>
    </location>
</feature>
<reference evidence="9" key="1">
    <citation type="submission" date="2011-05" db="EMBL/GenBank/DDBJ databases">
        <authorList>
            <person name="Richards S.R."/>
            <person name="Qu J."/>
            <person name="Jiang H."/>
            <person name="Jhangiani S.N."/>
            <person name="Agravi P."/>
            <person name="Goodspeed R."/>
            <person name="Gross S."/>
            <person name="Mandapat C."/>
            <person name="Jackson L."/>
            <person name="Mathew T."/>
            <person name="Pu L."/>
            <person name="Thornton R."/>
            <person name="Saada N."/>
            <person name="Wilczek-Boney K.B."/>
            <person name="Lee S."/>
            <person name="Kovar C."/>
            <person name="Wu Y."/>
            <person name="Scherer S.E."/>
            <person name="Worley K.C."/>
            <person name="Muzny D.M."/>
            <person name="Gibbs R."/>
        </authorList>
    </citation>
    <scope>NUCLEOTIDE SEQUENCE</scope>
    <source>
        <strain evidence="9">Brora</strain>
    </source>
</reference>
<keyword evidence="4" id="KW-0769">Symport</keyword>
<feature type="transmembrane region" description="Helical" evidence="7">
    <location>
        <begin position="67"/>
        <end position="89"/>
    </location>
</feature>
<evidence type="ECO:0000313" key="8">
    <source>
        <dbReference type="EnsemblMetazoa" id="SMAR000393-PA"/>
    </source>
</evidence>
<evidence type="ECO:0000256" key="3">
    <source>
        <dbReference type="ARBA" id="ARBA00022692"/>
    </source>
</evidence>
<dbReference type="EnsemblMetazoa" id="SMAR000393-RA">
    <property type="protein sequence ID" value="SMAR000393-PA"/>
    <property type="gene ID" value="SMAR000393"/>
</dbReference>
<dbReference type="HOGENOM" id="CLU_1226185_0_0_1"/>
<dbReference type="GO" id="GO:0015293">
    <property type="term" value="F:symporter activity"/>
    <property type="evidence" value="ECO:0007669"/>
    <property type="project" value="UniProtKB-KW"/>
</dbReference>
<protein>
    <submittedName>
        <fullName evidence="8">Uncharacterized protein</fullName>
    </submittedName>
</protein>
<dbReference type="InterPro" id="IPR004710">
    <property type="entry name" value="Bilac:Na_transpt"/>
</dbReference>
<organism evidence="8 9">
    <name type="scientific">Strigamia maritima</name>
    <name type="common">European centipede</name>
    <name type="synonym">Geophilus maritimus</name>
    <dbReference type="NCBI Taxonomy" id="126957"/>
    <lineage>
        <taxon>Eukaryota</taxon>
        <taxon>Metazoa</taxon>
        <taxon>Ecdysozoa</taxon>
        <taxon>Arthropoda</taxon>
        <taxon>Myriapoda</taxon>
        <taxon>Chilopoda</taxon>
        <taxon>Pleurostigmophora</taxon>
        <taxon>Geophilomorpha</taxon>
        <taxon>Linotaeniidae</taxon>
        <taxon>Strigamia</taxon>
    </lineage>
</organism>
<evidence type="ECO:0000256" key="4">
    <source>
        <dbReference type="ARBA" id="ARBA00022847"/>
    </source>
</evidence>
<dbReference type="PANTHER" id="PTHR10361">
    <property type="entry name" value="SODIUM-BILE ACID COTRANSPORTER"/>
    <property type="match status" value="1"/>
</dbReference>
<sequence length="226" mass="24938">MTCDDQTTSKYVRRNVVQGENRVRVENTARGLQKDMSQMEVIKIDNVTDNGRNATSVSSGNNIVDTAFFICVIAVQIAIMLSMGAIITLQDIIDHLKKPISILIALISQFVAMPASAFGLINLMQFPSTIALSAMILACCPGGSASNLFAYFMDGDVPLSIMLTTISTLLALGFMPLNLWIYTRQWEGGDQLTVPYKSIAITLAWILVPLVFGMLAKRLAVYWEWY</sequence>
<dbReference type="Gene3D" id="1.20.1530.20">
    <property type="match status" value="1"/>
</dbReference>
<evidence type="ECO:0000256" key="6">
    <source>
        <dbReference type="ARBA" id="ARBA00023136"/>
    </source>
</evidence>
<dbReference type="Pfam" id="PF01758">
    <property type="entry name" value="SBF"/>
    <property type="match status" value="1"/>
</dbReference>
<dbReference type="AlphaFoldDB" id="T1IHR9"/>
<dbReference type="PhylomeDB" id="T1IHR9"/>
<dbReference type="eggNOG" id="KOG2718">
    <property type="taxonomic scope" value="Eukaryota"/>
</dbReference>